<dbReference type="AlphaFoldDB" id="A0A9P6LYZ3"/>
<feature type="compositionally biased region" description="Basic and acidic residues" evidence="1">
    <location>
        <begin position="13"/>
        <end position="26"/>
    </location>
</feature>
<dbReference type="EMBL" id="JAAAHY010001077">
    <property type="protein sequence ID" value="KAF9952963.1"/>
    <property type="molecule type" value="Genomic_DNA"/>
</dbReference>
<accession>A0A9P6LYZ3</accession>
<name>A0A9P6LYZ3_MORAP</name>
<comment type="caution">
    <text evidence="2">The sequence shown here is derived from an EMBL/GenBank/DDBJ whole genome shotgun (WGS) entry which is preliminary data.</text>
</comment>
<gene>
    <name evidence="2" type="ORF">BGZ70_000407</name>
</gene>
<feature type="compositionally biased region" description="Acidic residues" evidence="1">
    <location>
        <begin position="27"/>
        <end position="55"/>
    </location>
</feature>
<evidence type="ECO:0000313" key="3">
    <source>
        <dbReference type="Proteomes" id="UP000738359"/>
    </source>
</evidence>
<evidence type="ECO:0000256" key="1">
    <source>
        <dbReference type="SAM" id="MobiDB-lite"/>
    </source>
</evidence>
<organism evidence="2 3">
    <name type="scientific">Mortierella alpina</name>
    <name type="common">Oleaginous fungus</name>
    <name type="synonym">Mortierella renispora</name>
    <dbReference type="NCBI Taxonomy" id="64518"/>
    <lineage>
        <taxon>Eukaryota</taxon>
        <taxon>Fungi</taxon>
        <taxon>Fungi incertae sedis</taxon>
        <taxon>Mucoromycota</taxon>
        <taxon>Mortierellomycotina</taxon>
        <taxon>Mortierellomycetes</taxon>
        <taxon>Mortierellales</taxon>
        <taxon>Mortierellaceae</taxon>
        <taxon>Mortierella</taxon>
    </lineage>
</organism>
<feature type="region of interest" description="Disordered" evidence="1">
    <location>
        <begin position="165"/>
        <end position="184"/>
    </location>
</feature>
<reference evidence="2" key="1">
    <citation type="journal article" date="2020" name="Fungal Divers.">
        <title>Resolving the Mortierellaceae phylogeny through synthesis of multi-gene phylogenetics and phylogenomics.</title>
        <authorList>
            <person name="Vandepol N."/>
            <person name="Liber J."/>
            <person name="Desiro A."/>
            <person name="Na H."/>
            <person name="Kennedy M."/>
            <person name="Barry K."/>
            <person name="Grigoriev I.V."/>
            <person name="Miller A.N."/>
            <person name="O'Donnell K."/>
            <person name="Stajich J.E."/>
            <person name="Bonito G."/>
        </authorList>
    </citation>
    <scope>NUCLEOTIDE SEQUENCE</scope>
    <source>
        <strain evidence="2">CK1249</strain>
    </source>
</reference>
<feature type="region of interest" description="Disordered" evidence="1">
    <location>
        <begin position="1"/>
        <end position="152"/>
    </location>
</feature>
<dbReference type="OrthoDB" id="10564092at2759"/>
<protein>
    <submittedName>
        <fullName evidence="2">Uncharacterized protein</fullName>
    </submittedName>
</protein>
<feature type="compositionally biased region" description="Polar residues" evidence="1">
    <location>
        <begin position="123"/>
        <end position="137"/>
    </location>
</feature>
<sequence length="271" mass="30045">MFKFTDGYSQELHIQEDREEAEKDAAYESDTDYDGEDEEGFDDSDDEEGAADDDSAPPQYTFQDECVPQQRPAPPSYLACSTPKSPKAMTRRRLNLGSASCTRKGQQKDKSDADSTAMESAMAEQTGSVDTPSTTDSGCEDPTTLATRSKAVPKTLRGKRYVRVIDTSDTEAEQTAAPKTKTNSGPLAPVDSVILPCDICLREFLITGQKTVMDFAGHKVQCLRLLKSRQRFLRMRRRLERRMAGIRGDTSSDESMSDNDCVVGTKTIKRH</sequence>
<evidence type="ECO:0000313" key="2">
    <source>
        <dbReference type="EMBL" id="KAF9952963.1"/>
    </source>
</evidence>
<dbReference type="Proteomes" id="UP000738359">
    <property type="component" value="Unassembled WGS sequence"/>
</dbReference>
<keyword evidence="3" id="KW-1185">Reference proteome</keyword>
<proteinExistence type="predicted"/>